<dbReference type="AlphaFoldDB" id="X1DVP4"/>
<name>X1DVP4_9ZZZZ</name>
<protein>
    <submittedName>
        <fullName evidence="1">Uncharacterized protein</fullName>
    </submittedName>
</protein>
<gene>
    <name evidence="1" type="ORF">S03H2_02405</name>
</gene>
<feature type="non-terminal residue" evidence="1">
    <location>
        <position position="559"/>
    </location>
</feature>
<sequence length="559" mass="58629">PLFKEYFKWLGNSLKTVFVQKPKALVKGILNYGSYISEKIKKGFKNLVLEFQTKTKELRELITKPWKRVPPKEPEKPILVEVTREEFEKLKQEIERIKKEGLPVKEIIKEVEVSRITKVEPIKEITKEIKILDDESLKRVRTTLLQQETEVEKLKLVASLGYVRFPTILSVSGDTTITTLGTISTGTWQGIPIADEYVTNDLTLASTKPASISVTDSNPTLTVSQSGTGYGAIITGGNVGIGTMGPGTLLTVRRTDAGNVFAIRNITNTGDTFTITDAGVVNLGTWQGTAVGTQYGGTGQNFSAIAQGSILYFSAAGTISNLAPGISGQYLKTQGADANPVWADVVGGGAPTDATYVTLSINATLTEERVLTAGTNISVTDGGVGGNVTIATINNPAFSTSVTSPIIYGSSAVSGNLTLRTTSDVTKGSYILSELTSDGFVKTTGGTGTLSIDTTSYQPAGTYVTSVTGTSPITSSGGTTPDIGITQTLITNLNSALATGLLKITTTTGLLSTAVAGTDYQAAGDYITALTGEVTATGPGSVAATIASQTSATWLGKVS</sequence>
<reference evidence="1" key="1">
    <citation type="journal article" date="2014" name="Front. Microbiol.">
        <title>High frequency of phylogenetically diverse reductive dehalogenase-homologous genes in deep subseafloor sedimentary metagenomes.</title>
        <authorList>
            <person name="Kawai M."/>
            <person name="Futagami T."/>
            <person name="Toyoda A."/>
            <person name="Takaki Y."/>
            <person name="Nishi S."/>
            <person name="Hori S."/>
            <person name="Arai W."/>
            <person name="Tsubouchi T."/>
            <person name="Morono Y."/>
            <person name="Uchiyama I."/>
            <person name="Ito T."/>
            <person name="Fujiyama A."/>
            <person name="Inagaki F."/>
            <person name="Takami H."/>
        </authorList>
    </citation>
    <scope>NUCLEOTIDE SEQUENCE</scope>
    <source>
        <strain evidence="1">Expedition CK06-06</strain>
    </source>
</reference>
<comment type="caution">
    <text evidence="1">The sequence shown here is derived from an EMBL/GenBank/DDBJ whole genome shotgun (WGS) entry which is preliminary data.</text>
</comment>
<evidence type="ECO:0000313" key="1">
    <source>
        <dbReference type="EMBL" id="GAH25086.1"/>
    </source>
</evidence>
<proteinExistence type="predicted"/>
<dbReference type="EMBL" id="BARU01000800">
    <property type="protein sequence ID" value="GAH25086.1"/>
    <property type="molecule type" value="Genomic_DNA"/>
</dbReference>
<organism evidence="1">
    <name type="scientific">marine sediment metagenome</name>
    <dbReference type="NCBI Taxonomy" id="412755"/>
    <lineage>
        <taxon>unclassified sequences</taxon>
        <taxon>metagenomes</taxon>
        <taxon>ecological metagenomes</taxon>
    </lineage>
</organism>
<accession>X1DVP4</accession>
<feature type="non-terminal residue" evidence="1">
    <location>
        <position position="1"/>
    </location>
</feature>